<feature type="transmembrane region" description="Helical" evidence="6">
    <location>
        <begin position="157"/>
        <end position="179"/>
    </location>
</feature>
<dbReference type="AlphaFoldDB" id="A0A5B8M4I3"/>
<sequence>MSATGGIRSAWAALVRSLADPGLLRLRTASVTFVTAVLAALVACIPAVTLGVGDSIVVLAVMLSISFTAERAGTRTAHRVLSLVLLPIVGVAAGAVGLLMVTVPVAGDALFVVVLSAAIWVRRFGALAARVGTLIALPFIAVLVVPVPSPVGSGHGFVPWAAAIALAVALLALVVQWIARATGILPASPQSNDAVAPPRRPSRLRPIASSRMAVQMAITLTGAFVIGHLAFGEHWFWAVLTAYIVASGNRGRGDVLFKGVHRTIGALGGTLLAGILSFAAPSGPITGPAAGMIVGAIAIILALGLWLRPAGYGWWAAAMTAMLSLFHELDGTEPGPAMLIRLAAIVVAGALAVAVAWWVLPVRTGDALRARTSAALAALSELLVACLREPDAVARSRAAFGAALGALRQLGPTLRLERSARVRGRDGGHRADIIPALDACWASADAIAAGVEHGHPLPPASARELGTIARRVGACRRMLGGGQAPTAAPPVVASPAVTGTAGPPAQLADLAAAVDALLPLLALIARPRDPDPDAQPRQDDPDPSA</sequence>
<evidence type="ECO:0000256" key="5">
    <source>
        <dbReference type="SAM" id="MobiDB-lite"/>
    </source>
</evidence>
<dbReference type="GO" id="GO:0016020">
    <property type="term" value="C:membrane"/>
    <property type="evidence" value="ECO:0007669"/>
    <property type="project" value="UniProtKB-SubCell"/>
</dbReference>
<evidence type="ECO:0000256" key="3">
    <source>
        <dbReference type="ARBA" id="ARBA00022989"/>
    </source>
</evidence>
<dbReference type="InterPro" id="IPR049453">
    <property type="entry name" value="Memb_transporter_dom"/>
</dbReference>
<dbReference type="Pfam" id="PF13515">
    <property type="entry name" value="FUSC_2"/>
    <property type="match status" value="1"/>
</dbReference>
<comment type="subcellular location">
    <subcellularLocation>
        <location evidence="1">Membrane</location>
        <topology evidence="1">Multi-pass membrane protein</topology>
    </subcellularLocation>
</comment>
<evidence type="ECO:0000313" key="9">
    <source>
        <dbReference type="Proteomes" id="UP000320216"/>
    </source>
</evidence>
<dbReference type="EMBL" id="CP042305">
    <property type="protein sequence ID" value="QDZ14899.1"/>
    <property type="molecule type" value="Genomic_DNA"/>
</dbReference>
<evidence type="ECO:0000256" key="6">
    <source>
        <dbReference type="SAM" id="Phobius"/>
    </source>
</evidence>
<feature type="transmembrane region" description="Helical" evidence="6">
    <location>
        <begin position="35"/>
        <end position="68"/>
    </location>
</feature>
<evidence type="ECO:0000256" key="1">
    <source>
        <dbReference type="ARBA" id="ARBA00004141"/>
    </source>
</evidence>
<evidence type="ECO:0000256" key="2">
    <source>
        <dbReference type="ARBA" id="ARBA00022692"/>
    </source>
</evidence>
<feature type="transmembrane region" description="Helical" evidence="6">
    <location>
        <begin position="235"/>
        <end position="251"/>
    </location>
</feature>
<dbReference type="KEGG" id="huw:FPZ11_09125"/>
<evidence type="ECO:0000259" key="7">
    <source>
        <dbReference type="Pfam" id="PF13515"/>
    </source>
</evidence>
<feature type="compositionally biased region" description="Basic and acidic residues" evidence="5">
    <location>
        <begin position="526"/>
        <end position="545"/>
    </location>
</feature>
<feature type="transmembrane region" description="Helical" evidence="6">
    <location>
        <begin position="263"/>
        <end position="283"/>
    </location>
</feature>
<dbReference type="RefSeq" id="WP_146320223.1">
    <property type="nucleotide sequence ID" value="NZ_CP042305.1"/>
</dbReference>
<keyword evidence="3 6" id="KW-1133">Transmembrane helix</keyword>
<evidence type="ECO:0000256" key="4">
    <source>
        <dbReference type="ARBA" id="ARBA00023136"/>
    </source>
</evidence>
<feature type="transmembrane region" description="Helical" evidence="6">
    <location>
        <begin position="339"/>
        <end position="360"/>
    </location>
</feature>
<feature type="region of interest" description="Disordered" evidence="5">
    <location>
        <begin position="525"/>
        <end position="545"/>
    </location>
</feature>
<dbReference type="OrthoDB" id="4981004at2"/>
<feature type="transmembrane region" description="Helical" evidence="6">
    <location>
        <begin position="80"/>
        <end position="99"/>
    </location>
</feature>
<proteinExistence type="predicted"/>
<protein>
    <recommendedName>
        <fullName evidence="7">Integral membrane bound transporter domain-containing protein</fullName>
    </recommendedName>
</protein>
<name>A0A5B8M4I3_9MICO</name>
<organism evidence="8 9">
    <name type="scientific">Humibacter ginsenosidimutans</name>
    <dbReference type="NCBI Taxonomy" id="2599293"/>
    <lineage>
        <taxon>Bacteria</taxon>
        <taxon>Bacillati</taxon>
        <taxon>Actinomycetota</taxon>
        <taxon>Actinomycetes</taxon>
        <taxon>Micrococcales</taxon>
        <taxon>Microbacteriaceae</taxon>
        <taxon>Humibacter</taxon>
    </lineage>
</organism>
<feature type="transmembrane region" description="Helical" evidence="6">
    <location>
        <begin position="312"/>
        <end position="327"/>
    </location>
</feature>
<feature type="transmembrane region" description="Helical" evidence="6">
    <location>
        <begin position="128"/>
        <end position="145"/>
    </location>
</feature>
<keyword evidence="2 6" id="KW-0812">Transmembrane</keyword>
<feature type="domain" description="Integral membrane bound transporter" evidence="7">
    <location>
        <begin position="223"/>
        <end position="355"/>
    </location>
</feature>
<evidence type="ECO:0000313" key="8">
    <source>
        <dbReference type="EMBL" id="QDZ14899.1"/>
    </source>
</evidence>
<keyword evidence="9" id="KW-1185">Reference proteome</keyword>
<keyword evidence="4 6" id="KW-0472">Membrane</keyword>
<gene>
    <name evidence="8" type="ORF">FPZ11_09125</name>
</gene>
<feature type="transmembrane region" description="Helical" evidence="6">
    <location>
        <begin position="289"/>
        <end position="307"/>
    </location>
</feature>
<dbReference type="Proteomes" id="UP000320216">
    <property type="component" value="Chromosome"/>
</dbReference>
<accession>A0A5B8M4I3</accession>
<reference evidence="8 9" key="1">
    <citation type="submission" date="2019-07" db="EMBL/GenBank/DDBJ databases">
        <title>Full genome sequence of Humibacter sp. WJ7-1.</title>
        <authorList>
            <person name="Im W.-T."/>
        </authorList>
    </citation>
    <scope>NUCLEOTIDE SEQUENCE [LARGE SCALE GENOMIC DNA]</scope>
    <source>
        <strain evidence="8 9">WJ7-1</strain>
    </source>
</reference>